<dbReference type="Proteomes" id="UP001519288">
    <property type="component" value="Unassembled WGS sequence"/>
</dbReference>
<name>A0ABS4JFY1_9BACL</name>
<dbReference type="InterPro" id="IPR009061">
    <property type="entry name" value="DNA-bd_dom_put_sf"/>
</dbReference>
<reference evidence="7 8" key="1">
    <citation type="submission" date="2021-03" db="EMBL/GenBank/DDBJ databases">
        <title>Genomic Encyclopedia of Type Strains, Phase IV (KMG-IV): sequencing the most valuable type-strain genomes for metagenomic binning, comparative biology and taxonomic classification.</title>
        <authorList>
            <person name="Goeker M."/>
        </authorList>
    </citation>
    <scope>NUCLEOTIDE SEQUENCE [LARGE SCALE GENOMIC DNA]</scope>
    <source>
        <strain evidence="7 8">DSM 26806</strain>
    </source>
</reference>
<dbReference type="Pfam" id="PF07739">
    <property type="entry name" value="TipAS"/>
    <property type="match status" value="1"/>
</dbReference>
<dbReference type="PROSITE" id="PS50937">
    <property type="entry name" value="HTH_MERR_2"/>
    <property type="match status" value="1"/>
</dbReference>
<keyword evidence="8" id="KW-1185">Reference proteome</keyword>
<evidence type="ECO:0000313" key="8">
    <source>
        <dbReference type="Proteomes" id="UP001519288"/>
    </source>
</evidence>
<dbReference type="EMBL" id="JAGGLD010000002">
    <property type="protein sequence ID" value="MBP2000615.1"/>
    <property type="molecule type" value="Genomic_DNA"/>
</dbReference>
<feature type="domain" description="HTH merR-type" evidence="6">
    <location>
        <begin position="3"/>
        <end position="72"/>
    </location>
</feature>
<dbReference type="Pfam" id="PF13411">
    <property type="entry name" value="MerR_1"/>
    <property type="match status" value="1"/>
</dbReference>
<evidence type="ECO:0000256" key="1">
    <source>
        <dbReference type="ARBA" id="ARBA00023015"/>
    </source>
</evidence>
<dbReference type="GO" id="GO:0003677">
    <property type="term" value="F:DNA binding"/>
    <property type="evidence" value="ECO:0007669"/>
    <property type="project" value="UniProtKB-KW"/>
</dbReference>
<keyword evidence="1" id="KW-0805">Transcription regulation</keyword>
<gene>
    <name evidence="7" type="ORF">J2Z69_001646</name>
</gene>
<evidence type="ECO:0000259" key="6">
    <source>
        <dbReference type="PROSITE" id="PS50937"/>
    </source>
</evidence>
<dbReference type="PANTHER" id="PTHR30204">
    <property type="entry name" value="REDOX-CYCLING DRUG-SENSING TRANSCRIPTIONAL ACTIVATOR SOXR"/>
    <property type="match status" value="1"/>
</dbReference>
<comment type="caution">
    <text evidence="7">The sequence shown here is derived from an EMBL/GenBank/DDBJ whole genome shotgun (WGS) entry which is preliminary data.</text>
</comment>
<proteinExistence type="predicted"/>
<dbReference type="SMART" id="SM00422">
    <property type="entry name" value="HTH_MERR"/>
    <property type="match status" value="1"/>
</dbReference>
<dbReference type="PRINTS" id="PR00040">
    <property type="entry name" value="HTHMERR"/>
</dbReference>
<dbReference type="PANTHER" id="PTHR30204:SF90">
    <property type="entry name" value="HTH-TYPE TRANSCRIPTIONAL ACTIVATOR MTA"/>
    <property type="match status" value="1"/>
</dbReference>
<dbReference type="SUPFAM" id="SSF89082">
    <property type="entry name" value="Antibiotic binding domain of TipA-like multidrug resistance regulators"/>
    <property type="match status" value="1"/>
</dbReference>
<sequence>MMEYSVQSLGKMAGVSSRTLRYYDEIGLLKPARIHSSGYRMYGDMEVNQLQHILFYRELGLPLDQIKLLMNAPEFDTVRALVQHHQQLLIRRTQLNTLIQNVERTLAAQEGKIAMTDQQKFEGFKTKLVEENEQRYGQEIRSKYGDDVIDQGNARVLSRTMDEQKAVAQLSEQLMVVLKQAYKTGDPSSSEAQHAADLHRQWLSYHWPTYSKEAHAGLANMYVEDERFTAYYDALQPGMTVFLRDAIVIYTS</sequence>
<protein>
    <submittedName>
        <fullName evidence="7">DNA-binding transcriptional MerR regulator</fullName>
    </submittedName>
</protein>
<dbReference type="Gene3D" id="1.10.490.50">
    <property type="entry name" value="Antibiotic binding domain of TipA-like multidrug resistance regulators"/>
    <property type="match status" value="1"/>
</dbReference>
<keyword evidence="5" id="KW-0175">Coiled coil</keyword>
<keyword evidence="3" id="KW-0010">Activator</keyword>
<keyword evidence="4" id="KW-0804">Transcription</keyword>
<evidence type="ECO:0000256" key="4">
    <source>
        <dbReference type="ARBA" id="ARBA00023163"/>
    </source>
</evidence>
<keyword evidence="2 7" id="KW-0238">DNA-binding</keyword>
<organism evidence="7 8">
    <name type="scientific">Paenibacillus shirakamiensis</name>
    <dbReference type="NCBI Taxonomy" id="1265935"/>
    <lineage>
        <taxon>Bacteria</taxon>
        <taxon>Bacillati</taxon>
        <taxon>Bacillota</taxon>
        <taxon>Bacilli</taxon>
        <taxon>Bacillales</taxon>
        <taxon>Paenibacillaceae</taxon>
        <taxon>Paenibacillus</taxon>
    </lineage>
</organism>
<dbReference type="InterPro" id="IPR012925">
    <property type="entry name" value="TipAS_dom"/>
</dbReference>
<dbReference type="Gene3D" id="1.10.1660.10">
    <property type="match status" value="1"/>
</dbReference>
<evidence type="ECO:0000256" key="3">
    <source>
        <dbReference type="ARBA" id="ARBA00023159"/>
    </source>
</evidence>
<dbReference type="SUPFAM" id="SSF46955">
    <property type="entry name" value="Putative DNA-binding domain"/>
    <property type="match status" value="1"/>
</dbReference>
<evidence type="ECO:0000256" key="2">
    <source>
        <dbReference type="ARBA" id="ARBA00023125"/>
    </source>
</evidence>
<feature type="coiled-coil region" evidence="5">
    <location>
        <begin position="92"/>
        <end position="119"/>
    </location>
</feature>
<accession>A0ABS4JFY1</accession>
<dbReference type="CDD" id="cd01106">
    <property type="entry name" value="HTH_TipAL-Mta"/>
    <property type="match status" value="1"/>
</dbReference>
<evidence type="ECO:0000256" key="5">
    <source>
        <dbReference type="SAM" id="Coils"/>
    </source>
</evidence>
<dbReference type="InterPro" id="IPR036244">
    <property type="entry name" value="TipA-like_antibiotic-bd"/>
</dbReference>
<evidence type="ECO:0000313" key="7">
    <source>
        <dbReference type="EMBL" id="MBP2000615.1"/>
    </source>
</evidence>
<dbReference type="InterPro" id="IPR000551">
    <property type="entry name" value="MerR-type_HTH_dom"/>
</dbReference>
<dbReference type="InterPro" id="IPR047057">
    <property type="entry name" value="MerR_fam"/>
</dbReference>